<dbReference type="Pfam" id="PF03109">
    <property type="entry name" value="ABC1"/>
    <property type="match status" value="1"/>
</dbReference>
<keyword evidence="4" id="KW-0808">Transferase</keyword>
<name>A0A371IRF1_9FIRM</name>
<evidence type="ECO:0000313" key="4">
    <source>
        <dbReference type="EMBL" id="RDY23044.1"/>
    </source>
</evidence>
<evidence type="ECO:0000256" key="1">
    <source>
        <dbReference type="ARBA" id="ARBA00009670"/>
    </source>
</evidence>
<dbReference type="Proteomes" id="UP000243494">
    <property type="component" value="Unassembled WGS sequence"/>
</dbReference>
<gene>
    <name evidence="4" type="ORF">CHF27_010205</name>
</gene>
<dbReference type="SUPFAM" id="SSF56112">
    <property type="entry name" value="Protein kinase-like (PK-like)"/>
    <property type="match status" value="1"/>
</dbReference>
<dbReference type="PANTHER" id="PTHR10566">
    <property type="entry name" value="CHAPERONE-ACTIVITY OF BC1 COMPLEX CABC1 -RELATED"/>
    <property type="match status" value="1"/>
</dbReference>
<accession>A0A371IRF1</accession>
<reference evidence="4 5" key="1">
    <citation type="journal article" date="2017" name="Genome Announc.">
        <title>Draft Genome Sequence of Romboutsia maritimum sp. nov. Strain CCRI-22766(T), Isolated from Coastal Estuarine Mud.</title>
        <authorList>
            <person name="Maheux A.F."/>
            <person name="Boudreau D.K."/>
            <person name="Berube E."/>
            <person name="Boissinot M."/>
            <person name="Raymond F."/>
            <person name="Brodeur S."/>
            <person name="Corbeil J."/>
            <person name="Brightwell G."/>
            <person name="Broda D."/>
            <person name="Omar R.F."/>
            <person name="Bergeron M.G."/>
        </authorList>
    </citation>
    <scope>NUCLEOTIDE SEQUENCE [LARGE SCALE GENOMIC DNA]</scope>
    <source>
        <strain evidence="4 5">CCRI-22766</strain>
    </source>
</reference>
<keyword evidence="4" id="KW-0418">Kinase</keyword>
<evidence type="ECO:0000256" key="2">
    <source>
        <dbReference type="SAM" id="Phobius"/>
    </source>
</evidence>
<feature type="transmembrane region" description="Helical" evidence="2">
    <location>
        <begin position="493"/>
        <end position="515"/>
    </location>
</feature>
<evidence type="ECO:0000259" key="3">
    <source>
        <dbReference type="Pfam" id="PF03109"/>
    </source>
</evidence>
<dbReference type="EMBL" id="NOJZ02000020">
    <property type="protein sequence ID" value="RDY23044.1"/>
    <property type="molecule type" value="Genomic_DNA"/>
</dbReference>
<protein>
    <submittedName>
        <fullName evidence="4">AarF/ABC1/UbiB kinase family protein</fullName>
    </submittedName>
</protein>
<dbReference type="InterPro" id="IPR011009">
    <property type="entry name" value="Kinase-like_dom_sf"/>
</dbReference>
<keyword evidence="2" id="KW-0472">Membrane</keyword>
<dbReference type="AlphaFoldDB" id="A0A371IRF1"/>
<feature type="domain" description="ABC1 atypical kinase-like" evidence="3">
    <location>
        <begin position="93"/>
        <end position="335"/>
    </location>
</feature>
<keyword evidence="5" id="KW-1185">Reference proteome</keyword>
<evidence type="ECO:0000313" key="5">
    <source>
        <dbReference type="Proteomes" id="UP000243494"/>
    </source>
</evidence>
<comment type="caution">
    <text evidence="4">The sequence shown here is derived from an EMBL/GenBank/DDBJ whole genome shotgun (WGS) entry which is preliminary data.</text>
</comment>
<keyword evidence="2" id="KW-0812">Transmembrane</keyword>
<comment type="similarity">
    <text evidence="1">Belongs to the protein kinase superfamily. ADCK protein kinase family.</text>
</comment>
<dbReference type="OrthoDB" id="9795390at2"/>
<keyword evidence="2" id="KW-1133">Transmembrane helix</keyword>
<feature type="transmembrane region" description="Helical" evidence="2">
    <location>
        <begin position="527"/>
        <end position="548"/>
    </location>
</feature>
<dbReference type="InterPro" id="IPR004147">
    <property type="entry name" value="ABC1_dom"/>
</dbReference>
<organism evidence="4 5">
    <name type="scientific">Romboutsia maritimum</name>
    <dbReference type="NCBI Taxonomy" id="2020948"/>
    <lineage>
        <taxon>Bacteria</taxon>
        <taxon>Bacillati</taxon>
        <taxon>Bacillota</taxon>
        <taxon>Clostridia</taxon>
        <taxon>Peptostreptococcales</taxon>
        <taxon>Peptostreptococcaceae</taxon>
        <taxon>Romboutsia</taxon>
    </lineage>
</organism>
<dbReference type="GO" id="GO:0016301">
    <property type="term" value="F:kinase activity"/>
    <property type="evidence" value="ECO:0007669"/>
    <property type="project" value="UniProtKB-KW"/>
</dbReference>
<sequence>MVMISYKNLKRYRDIAHILIKYGFSFIVEKLNIEGVAYRIPITNPPEEIKAMSTGEKIRRVFEELGPTYVKLGQILSTRKDLLDQDIIDELSKLRDSVEEFSTYTAREIFIEELGLSVDDVFAEFNNEPMAAASIGQVYEAVLKSGEQVIVKIQRPNIEETIKSDLEILRTIVKGLKDLKKDIDIDLGQIIEEFQIQLLRELDYNFEAINAIKFKQMFKDSEMVYIPQVYSQFTTRRVLVMEKIIGVKLSDIDKINKMGWDTKAISEIGVKSFFKQVFEHGFFHADPHPGNIFVLNNRCISYIDFGMIGIIDKKTLNILNEVALAVIDKNVDKIMYLMMEIDAIDTEDEIAGIRQDLLYLIHYYYDVPLEKISIGDILNEIFRFFRTYKVTMPSQLATLAKTVITLEGTARELNPEFSVSSMGKEYIRYYYVNKFSPERIFLNSKNSMEEILLDLKTIPRQLRVILRNLEKNKVKINIEDIEVPRLETRIADLATQLSLSLVLASIVVGSSLIIASPNIEKNVWIKYMAIIGFSISFIIGILLVIKIFRTQYKKK</sequence>
<proteinExistence type="inferred from homology"/>
<dbReference type="CDD" id="cd05121">
    <property type="entry name" value="ABC1_ADCK3-like"/>
    <property type="match status" value="1"/>
</dbReference>
<dbReference type="InterPro" id="IPR050154">
    <property type="entry name" value="UbiB_kinase"/>
</dbReference>
<dbReference type="PANTHER" id="PTHR10566:SF113">
    <property type="entry name" value="PROTEIN ACTIVITY OF BC1 COMPLEX KINASE 7, CHLOROPLASTIC"/>
    <property type="match status" value="1"/>
</dbReference>